<protein>
    <recommendedName>
        <fullName evidence="1">DUF4283 domain-containing protein</fullName>
    </recommendedName>
</protein>
<feature type="domain" description="DUF4283" evidence="1">
    <location>
        <begin position="1"/>
        <end position="45"/>
    </location>
</feature>
<dbReference type="Pfam" id="PF14111">
    <property type="entry name" value="DUF4283"/>
    <property type="match status" value="1"/>
</dbReference>
<evidence type="ECO:0000259" key="1">
    <source>
        <dbReference type="Pfam" id="PF14111"/>
    </source>
</evidence>
<accession>A0AAW2TNQ4</accession>
<sequence length="116" mass="12983">MEISFIENNHFLSKFFHPIDRHRVLASGPWAFEKNLVVLAPMPENDDLATVDLSWCDFHVRIHGLPLGKMTSEIVSFIGGLLVNCKILISPKVRKRGAHSCDCILPSTSLSLCPEL</sequence>
<proteinExistence type="predicted"/>
<dbReference type="InterPro" id="IPR025558">
    <property type="entry name" value="DUF4283"/>
</dbReference>
<name>A0AAW2TNQ4_9LAMI</name>
<reference evidence="2" key="1">
    <citation type="submission" date="2020-06" db="EMBL/GenBank/DDBJ databases">
        <authorList>
            <person name="Li T."/>
            <person name="Hu X."/>
            <person name="Zhang T."/>
            <person name="Song X."/>
            <person name="Zhang H."/>
            <person name="Dai N."/>
            <person name="Sheng W."/>
            <person name="Hou X."/>
            <person name="Wei L."/>
        </authorList>
    </citation>
    <scope>NUCLEOTIDE SEQUENCE</scope>
    <source>
        <strain evidence="2">KEN1</strain>
        <tissue evidence="2">Leaf</tissue>
    </source>
</reference>
<dbReference type="AlphaFoldDB" id="A0AAW2TNQ4"/>
<comment type="caution">
    <text evidence="2">The sequence shown here is derived from an EMBL/GenBank/DDBJ whole genome shotgun (WGS) entry which is preliminary data.</text>
</comment>
<evidence type="ECO:0000313" key="2">
    <source>
        <dbReference type="EMBL" id="KAL0406054.1"/>
    </source>
</evidence>
<reference evidence="2" key="2">
    <citation type="journal article" date="2024" name="Plant">
        <title>Genomic evolution and insights into agronomic trait innovations of Sesamum species.</title>
        <authorList>
            <person name="Miao H."/>
            <person name="Wang L."/>
            <person name="Qu L."/>
            <person name="Liu H."/>
            <person name="Sun Y."/>
            <person name="Le M."/>
            <person name="Wang Q."/>
            <person name="Wei S."/>
            <person name="Zheng Y."/>
            <person name="Lin W."/>
            <person name="Duan Y."/>
            <person name="Cao H."/>
            <person name="Xiong S."/>
            <person name="Wang X."/>
            <person name="Wei L."/>
            <person name="Li C."/>
            <person name="Ma Q."/>
            <person name="Ju M."/>
            <person name="Zhao R."/>
            <person name="Li G."/>
            <person name="Mu C."/>
            <person name="Tian Q."/>
            <person name="Mei H."/>
            <person name="Zhang T."/>
            <person name="Gao T."/>
            <person name="Zhang H."/>
        </authorList>
    </citation>
    <scope>NUCLEOTIDE SEQUENCE</scope>
    <source>
        <strain evidence="2">KEN1</strain>
    </source>
</reference>
<organism evidence="2">
    <name type="scientific">Sesamum latifolium</name>
    <dbReference type="NCBI Taxonomy" id="2727402"/>
    <lineage>
        <taxon>Eukaryota</taxon>
        <taxon>Viridiplantae</taxon>
        <taxon>Streptophyta</taxon>
        <taxon>Embryophyta</taxon>
        <taxon>Tracheophyta</taxon>
        <taxon>Spermatophyta</taxon>
        <taxon>Magnoliopsida</taxon>
        <taxon>eudicotyledons</taxon>
        <taxon>Gunneridae</taxon>
        <taxon>Pentapetalae</taxon>
        <taxon>asterids</taxon>
        <taxon>lamiids</taxon>
        <taxon>Lamiales</taxon>
        <taxon>Pedaliaceae</taxon>
        <taxon>Sesamum</taxon>
    </lineage>
</organism>
<dbReference type="EMBL" id="JACGWN010000014">
    <property type="protein sequence ID" value="KAL0406054.1"/>
    <property type="molecule type" value="Genomic_DNA"/>
</dbReference>
<gene>
    <name evidence="2" type="ORF">Slati_3919300</name>
</gene>